<organism evidence="6 7">
    <name type="scientific">Nocardiopsis mwathae</name>
    <dbReference type="NCBI Taxonomy" id="1472723"/>
    <lineage>
        <taxon>Bacteria</taxon>
        <taxon>Bacillati</taxon>
        <taxon>Actinomycetota</taxon>
        <taxon>Actinomycetes</taxon>
        <taxon>Streptosporangiales</taxon>
        <taxon>Nocardiopsidaceae</taxon>
        <taxon>Nocardiopsis</taxon>
    </lineage>
</organism>
<dbReference type="InterPro" id="IPR011761">
    <property type="entry name" value="ATP-grasp"/>
</dbReference>
<keyword evidence="7" id="KW-1185">Reference proteome</keyword>
<evidence type="ECO:0000259" key="5">
    <source>
        <dbReference type="PROSITE" id="PS50975"/>
    </source>
</evidence>
<accession>A0A7W9YLI2</accession>
<evidence type="ECO:0000256" key="1">
    <source>
        <dbReference type="ARBA" id="ARBA00022598"/>
    </source>
</evidence>
<evidence type="ECO:0000313" key="7">
    <source>
        <dbReference type="Proteomes" id="UP000546642"/>
    </source>
</evidence>
<keyword evidence="1" id="KW-0436">Ligase</keyword>
<evidence type="ECO:0000313" key="6">
    <source>
        <dbReference type="EMBL" id="MBB6173761.1"/>
    </source>
</evidence>
<dbReference type="Proteomes" id="UP000546642">
    <property type="component" value="Unassembled WGS sequence"/>
</dbReference>
<dbReference type="GO" id="GO:0005524">
    <property type="term" value="F:ATP binding"/>
    <property type="evidence" value="ECO:0007669"/>
    <property type="project" value="UniProtKB-UniRule"/>
</dbReference>
<dbReference type="RefSeq" id="WP_184077350.1">
    <property type="nucleotide sequence ID" value="NZ_JACHDS010000001.1"/>
</dbReference>
<protein>
    <recommendedName>
        <fullName evidence="5">ATP-grasp domain-containing protein</fullName>
    </recommendedName>
</protein>
<dbReference type="GO" id="GO:0016874">
    <property type="term" value="F:ligase activity"/>
    <property type="evidence" value="ECO:0007669"/>
    <property type="project" value="UniProtKB-KW"/>
</dbReference>
<keyword evidence="2 4" id="KW-0547">Nucleotide-binding</keyword>
<dbReference type="InterPro" id="IPR052032">
    <property type="entry name" value="ATP-dep_AA_Ligase"/>
</dbReference>
<dbReference type="EMBL" id="JACHDS010000001">
    <property type="protein sequence ID" value="MBB6173761.1"/>
    <property type="molecule type" value="Genomic_DNA"/>
</dbReference>
<comment type="caution">
    <text evidence="6">The sequence shown here is derived from an EMBL/GenBank/DDBJ whole genome shotgun (WGS) entry which is preliminary data.</text>
</comment>
<dbReference type="SUPFAM" id="SSF56059">
    <property type="entry name" value="Glutathione synthetase ATP-binding domain-like"/>
    <property type="match status" value="1"/>
</dbReference>
<keyword evidence="3 4" id="KW-0067">ATP-binding</keyword>
<feature type="domain" description="ATP-grasp" evidence="5">
    <location>
        <begin position="122"/>
        <end position="325"/>
    </location>
</feature>
<gene>
    <name evidence="6" type="ORF">HNR23_003821</name>
</gene>
<dbReference type="GO" id="GO:0046872">
    <property type="term" value="F:metal ion binding"/>
    <property type="evidence" value="ECO:0007669"/>
    <property type="project" value="InterPro"/>
</dbReference>
<dbReference type="PROSITE" id="PS50975">
    <property type="entry name" value="ATP_GRASP"/>
    <property type="match status" value="1"/>
</dbReference>
<dbReference type="PANTHER" id="PTHR43585:SF2">
    <property type="entry name" value="ATP-GRASP ENZYME FSQD"/>
    <property type="match status" value="1"/>
</dbReference>
<reference evidence="6 7" key="1">
    <citation type="submission" date="2020-08" db="EMBL/GenBank/DDBJ databases">
        <title>Sequencing the genomes of 1000 actinobacteria strains.</title>
        <authorList>
            <person name="Klenk H.-P."/>
        </authorList>
    </citation>
    <scope>NUCLEOTIDE SEQUENCE [LARGE SCALE GENOMIC DNA]</scope>
    <source>
        <strain evidence="6 7">DSM 46659</strain>
    </source>
</reference>
<dbReference type="PANTHER" id="PTHR43585">
    <property type="entry name" value="FUMIPYRROLE BIOSYNTHESIS PROTEIN C"/>
    <property type="match status" value="1"/>
</dbReference>
<dbReference type="Gene3D" id="3.30.470.20">
    <property type="entry name" value="ATP-grasp fold, B domain"/>
    <property type="match status" value="1"/>
</dbReference>
<dbReference type="Pfam" id="PF13535">
    <property type="entry name" value="ATP-grasp_4"/>
    <property type="match status" value="1"/>
</dbReference>
<evidence type="ECO:0000256" key="2">
    <source>
        <dbReference type="ARBA" id="ARBA00022741"/>
    </source>
</evidence>
<dbReference type="AlphaFoldDB" id="A0A7W9YLI2"/>
<evidence type="ECO:0000256" key="3">
    <source>
        <dbReference type="ARBA" id="ARBA00022840"/>
    </source>
</evidence>
<sequence length="435" mass="46435">MGSSTSKRRPESVLVVDPVSSGALYATLLGEAGIPVILLDTERARVGGLRTEATPGALDFEHDFGGSPDRLRAYCVDNAVGYVVAGSESGVGLCDFLRASLPDCPANDSRDSRRRWDKQSMFAALAADGVPCLQTTAIAAGQIPDIDEAALLVADAPVVVKPSIGAGSVGVRMVAAPCELVDAVRSITTAPGFFGDSPNALVQELYPHPQTEYVVDTFSHDGIHEVLGINRYDKRVSADGDFVYERITWLAADEPPASVLCDYAGAVLDALGVRVGAGHMEVMYNPEVGPRLIDFGARAHGAGQPLKTFRLTGTSHIHRECEYIAHIVAGRPLSDTGGRYTLPQRGGIIFFNLDRPTRCRARPSEARLTALPGVLDVTVNAAAGAEYPATRSLLDSLALGLAFIAADTRQELDDRCRRVRSEFEAAFRGREPHPV</sequence>
<name>A0A7W9YLI2_9ACTN</name>
<proteinExistence type="predicted"/>
<evidence type="ECO:0000256" key="4">
    <source>
        <dbReference type="PROSITE-ProRule" id="PRU00409"/>
    </source>
</evidence>